<keyword evidence="7" id="KW-0627">Porphyrin biosynthesis</keyword>
<dbReference type="InterPro" id="IPR022417">
    <property type="entry name" value="Porphobilin_deaminase_N"/>
</dbReference>
<dbReference type="PIRSF" id="PIRSF001438">
    <property type="entry name" value="4pyrrol_synth_OHMeBilane_synth"/>
    <property type="match status" value="1"/>
</dbReference>
<gene>
    <name evidence="11" type="ORF">METZ01_LOCUS243366</name>
</gene>
<dbReference type="AlphaFoldDB" id="A0A382HTT3"/>
<dbReference type="Gene3D" id="3.30.160.40">
    <property type="entry name" value="Porphobilinogen deaminase, C-terminal domain"/>
    <property type="match status" value="1"/>
</dbReference>
<dbReference type="Gene3D" id="3.40.190.10">
    <property type="entry name" value="Periplasmic binding protein-like II"/>
    <property type="match status" value="2"/>
</dbReference>
<dbReference type="EMBL" id="UINC01063167">
    <property type="protein sequence ID" value="SVB90512.1"/>
    <property type="molecule type" value="Genomic_DNA"/>
</dbReference>
<comment type="cofactor">
    <cofactor evidence="1">
        <name>dipyrromethane</name>
        <dbReference type="ChEBI" id="CHEBI:60342"/>
    </cofactor>
</comment>
<dbReference type="InterPro" id="IPR036803">
    <property type="entry name" value="Porphobilinogen_deaminase_C_sf"/>
</dbReference>
<dbReference type="SUPFAM" id="SSF54782">
    <property type="entry name" value="Porphobilinogen deaminase (hydroxymethylbilane synthase), C-terminal domain"/>
    <property type="match status" value="1"/>
</dbReference>
<dbReference type="FunFam" id="3.40.190.10:FF:000005">
    <property type="entry name" value="Porphobilinogen deaminase"/>
    <property type="match status" value="1"/>
</dbReference>
<dbReference type="InterPro" id="IPR000860">
    <property type="entry name" value="HemC"/>
</dbReference>
<evidence type="ECO:0000256" key="3">
    <source>
        <dbReference type="ARBA" id="ARBA00004735"/>
    </source>
</evidence>
<evidence type="ECO:0000256" key="8">
    <source>
        <dbReference type="ARBA" id="ARBA00033064"/>
    </source>
</evidence>
<evidence type="ECO:0000259" key="9">
    <source>
        <dbReference type="Pfam" id="PF01379"/>
    </source>
</evidence>
<dbReference type="InterPro" id="IPR022418">
    <property type="entry name" value="Porphobilinogen_deaminase_C"/>
</dbReference>
<dbReference type="EC" id="2.5.1.61" evidence="5"/>
<dbReference type="GO" id="GO:0005737">
    <property type="term" value="C:cytoplasm"/>
    <property type="evidence" value="ECO:0007669"/>
    <property type="project" value="TreeGrafter"/>
</dbReference>
<protein>
    <recommendedName>
        <fullName evidence="5">hydroxymethylbilane synthase</fullName>
        <ecNumber evidence="5">2.5.1.61</ecNumber>
    </recommendedName>
    <alternativeName>
        <fullName evidence="8">Hydroxymethylbilane synthase</fullName>
    </alternativeName>
</protein>
<feature type="domain" description="Porphobilinogen deaminase N-terminal" evidence="9">
    <location>
        <begin position="4"/>
        <end position="210"/>
    </location>
</feature>
<feature type="non-terminal residue" evidence="11">
    <location>
        <position position="1"/>
    </location>
</feature>
<dbReference type="Pfam" id="PF01379">
    <property type="entry name" value="Porphobil_deam"/>
    <property type="match status" value="1"/>
</dbReference>
<dbReference type="NCBIfam" id="TIGR00212">
    <property type="entry name" value="hemC"/>
    <property type="match status" value="1"/>
</dbReference>
<dbReference type="PANTHER" id="PTHR11557:SF0">
    <property type="entry name" value="PORPHOBILINOGEN DEAMINASE"/>
    <property type="match status" value="1"/>
</dbReference>
<dbReference type="Pfam" id="PF03900">
    <property type="entry name" value="Porphobil_deamC"/>
    <property type="match status" value="1"/>
</dbReference>
<evidence type="ECO:0000313" key="11">
    <source>
        <dbReference type="EMBL" id="SVB90512.1"/>
    </source>
</evidence>
<dbReference type="HAMAP" id="MF_00260">
    <property type="entry name" value="Porphobil_deam"/>
    <property type="match status" value="1"/>
</dbReference>
<name>A0A382HTT3_9ZZZZ</name>
<dbReference type="GO" id="GO:0004418">
    <property type="term" value="F:hydroxymethylbilane synthase activity"/>
    <property type="evidence" value="ECO:0007669"/>
    <property type="project" value="UniProtKB-EC"/>
</dbReference>
<evidence type="ECO:0000259" key="10">
    <source>
        <dbReference type="Pfam" id="PF03900"/>
    </source>
</evidence>
<evidence type="ECO:0000256" key="4">
    <source>
        <dbReference type="ARBA" id="ARBA00005638"/>
    </source>
</evidence>
<proteinExistence type="inferred from homology"/>
<evidence type="ECO:0000256" key="7">
    <source>
        <dbReference type="ARBA" id="ARBA00023244"/>
    </source>
</evidence>
<comment type="function">
    <text evidence="2">Tetrapolymerization of the monopyrrole PBG into the hydroxymethylbilane pre-uroporphyrinogen in several discrete steps.</text>
</comment>
<dbReference type="SUPFAM" id="SSF53850">
    <property type="entry name" value="Periplasmic binding protein-like II"/>
    <property type="match status" value="1"/>
</dbReference>
<dbReference type="PRINTS" id="PR00151">
    <property type="entry name" value="PORPHBDMNASE"/>
</dbReference>
<evidence type="ECO:0000256" key="2">
    <source>
        <dbReference type="ARBA" id="ARBA00002869"/>
    </source>
</evidence>
<dbReference type="PANTHER" id="PTHR11557">
    <property type="entry name" value="PORPHOBILINOGEN DEAMINASE"/>
    <property type="match status" value="1"/>
</dbReference>
<keyword evidence="6" id="KW-0808">Transferase</keyword>
<organism evidence="11">
    <name type="scientific">marine metagenome</name>
    <dbReference type="NCBI Taxonomy" id="408172"/>
    <lineage>
        <taxon>unclassified sequences</taxon>
        <taxon>metagenomes</taxon>
        <taxon>ecological metagenomes</taxon>
    </lineage>
</organism>
<evidence type="ECO:0000256" key="1">
    <source>
        <dbReference type="ARBA" id="ARBA00001916"/>
    </source>
</evidence>
<comment type="pathway">
    <text evidence="3">Porphyrin-containing compound metabolism; protoporphyrin-IX biosynthesis; coproporphyrinogen-III from 5-aminolevulinate: step 2/4.</text>
</comment>
<accession>A0A382HTT3</accession>
<comment type="similarity">
    <text evidence="4">Belongs to the HMBS family.</text>
</comment>
<evidence type="ECO:0000256" key="6">
    <source>
        <dbReference type="ARBA" id="ARBA00022679"/>
    </source>
</evidence>
<evidence type="ECO:0000256" key="5">
    <source>
        <dbReference type="ARBA" id="ARBA00012655"/>
    </source>
</evidence>
<dbReference type="FunFam" id="3.40.190.10:FF:000004">
    <property type="entry name" value="Porphobilinogen deaminase"/>
    <property type="match status" value="1"/>
</dbReference>
<sequence length="306" mass="33156">VRKIRIVTRKSTLALWQANFVKEKINQFFTHTDVEIIGLSTQGDRNRRVSLSQLGGKGVFVKELENALLQGDADIAVHSMKDVPAELPQGLAITAICTRAEPSDALISAGNLVFADMAEGAVIGSSSLRRRFQLQHRYPGLEFKELRGNVDTRLKRLDDGYFDGIILASAGLQRLGLGHRICMEIPVDDCVPSAGQGAVGVESLSEREDLTPILSSLNDPASFELVTCERRISEKLGANCSLPVAAFATYIEGGEKILLKTFISGQDGQTQLRLSDSAPAGQGRVLAERVAEAMIDQGALQLIRVD</sequence>
<reference evidence="11" key="1">
    <citation type="submission" date="2018-05" db="EMBL/GenBank/DDBJ databases">
        <authorList>
            <person name="Lanie J.A."/>
            <person name="Ng W.-L."/>
            <person name="Kazmierczak K.M."/>
            <person name="Andrzejewski T.M."/>
            <person name="Davidsen T.M."/>
            <person name="Wayne K.J."/>
            <person name="Tettelin H."/>
            <person name="Glass J.I."/>
            <person name="Rusch D."/>
            <person name="Podicherti R."/>
            <person name="Tsui H.-C.T."/>
            <person name="Winkler M.E."/>
        </authorList>
    </citation>
    <scope>NUCLEOTIDE SEQUENCE</scope>
</reference>
<feature type="domain" description="Porphobilinogen deaminase C-terminal" evidence="10">
    <location>
        <begin position="224"/>
        <end position="292"/>
    </location>
</feature>
<dbReference type="GO" id="GO:0006783">
    <property type="term" value="P:heme biosynthetic process"/>
    <property type="evidence" value="ECO:0007669"/>
    <property type="project" value="TreeGrafter"/>
</dbReference>